<feature type="compositionally biased region" description="Basic and acidic residues" evidence="1">
    <location>
        <begin position="210"/>
        <end position="229"/>
    </location>
</feature>
<name>A0A086LXH1_TOXGO</name>
<reference evidence="2 3" key="1">
    <citation type="submission" date="2014-05" db="EMBL/GenBank/DDBJ databases">
        <authorList>
            <person name="Sibley D."/>
            <person name="Venepally P."/>
            <person name="Karamycheva S."/>
            <person name="Hadjithomas M."/>
            <person name="Khan A."/>
            <person name="Brunk B."/>
            <person name="Roos D."/>
            <person name="Caler E."/>
            <person name="Lorenzi H."/>
        </authorList>
    </citation>
    <scope>NUCLEOTIDE SEQUENCE [LARGE SCALE GENOMIC DNA]</scope>
    <source>
        <strain evidence="2 3">RUB</strain>
    </source>
</reference>
<comment type="caution">
    <text evidence="2">The sequence shown here is derived from an EMBL/GenBank/DDBJ whole genome shotgun (WGS) entry which is preliminary data.</text>
</comment>
<dbReference type="AlphaFoldDB" id="A0A086LXH1"/>
<dbReference type="OrthoDB" id="330998at2759"/>
<proteinExistence type="predicted"/>
<gene>
    <name evidence="2" type="ORF">TGRUB_297900</name>
</gene>
<feature type="compositionally biased region" description="Basic and acidic residues" evidence="1">
    <location>
        <begin position="554"/>
        <end position="564"/>
    </location>
</feature>
<evidence type="ECO:0000256" key="1">
    <source>
        <dbReference type="SAM" id="MobiDB-lite"/>
    </source>
</evidence>
<protein>
    <submittedName>
        <fullName evidence="2">Uncharacterized protein</fullName>
    </submittedName>
</protein>
<feature type="region of interest" description="Disordered" evidence="1">
    <location>
        <begin position="206"/>
        <end position="238"/>
    </location>
</feature>
<feature type="compositionally biased region" description="Polar residues" evidence="1">
    <location>
        <begin position="108"/>
        <end position="125"/>
    </location>
</feature>
<dbReference type="EMBL" id="AFYV02001630">
    <property type="protein sequence ID" value="KFG61339.1"/>
    <property type="molecule type" value="Genomic_DNA"/>
</dbReference>
<sequence>MRPVAPASPSGARLRGIGADAGLDNTSLSRRSGSSSFFFYVPCRVSQQHRCGDDVRFKTGDKPPLCAARRPASSALLLLLSVCFCLCLFTAIPTNTHSKASAHGPSDSPATKQPQVQRKPQSTSAFKHPIAKLYNRTMAAALAGPVPALRRVASSGNPVGSWGKLLCNSHVGEEEEVFVLFLGAGDAPAAKDSATVNLQENAGGNVEGVVNEREQTQTPRTEGRGERGPGRHARQHRSVQAAIDTVTLLYMLHCKLMRIVDLRDPSNSILLQHLQHIYSMRDWEEKKRREGARSETQGAVEAVTAKLTAPAASDDVAETLSQEDDAAELAKDDMEGEPILSVVNRTTGTERLFFGFREIRDFLLTRLVVKARLMAQEQQRESMRRAQLVTVQADPAAATKKGERVAHRAQGWIPKEMLPVGNPVSKHWWEPLGLSLDLYTPAASSKECSELQQIMNVLSETGFVDVVKVHKSDTPKADVPPVLRNAGLGVFPALGIGNRIIFGTEEIVRFLHALGSFIPTPARLRQALQALQPSRNDGAPPFLPAGEAPSVSTEGKDAGDKDADLWPAPRSSKTGESLALLLPVGLRGATLACNSANLAPCQRLLDWLSGLGLFEQVRKHFAVTRQPAQSDKTQLRKQLNEPFLITRGVVIARGAVEIQARIAAAYVAADSQSWTYTPVVAHAFLARSRPVTKAAEKIVATMRNKGLHSRVRMVILPNLQPLVVGRRTYPVPFVLVPGIAQFVGLNDVKTFFAALGYLVNSAV</sequence>
<dbReference type="Proteomes" id="UP000028834">
    <property type="component" value="Unassembled WGS sequence"/>
</dbReference>
<dbReference type="VEuPathDB" id="ToxoDB:TGRUB_297900"/>
<accession>A0A086LXH1</accession>
<organism evidence="2 3">
    <name type="scientific">Toxoplasma gondii RUB</name>
    <dbReference type="NCBI Taxonomy" id="935652"/>
    <lineage>
        <taxon>Eukaryota</taxon>
        <taxon>Sar</taxon>
        <taxon>Alveolata</taxon>
        <taxon>Apicomplexa</taxon>
        <taxon>Conoidasida</taxon>
        <taxon>Coccidia</taxon>
        <taxon>Eucoccidiorida</taxon>
        <taxon>Eimeriorina</taxon>
        <taxon>Sarcocystidae</taxon>
        <taxon>Toxoplasma</taxon>
    </lineage>
</organism>
<feature type="region of interest" description="Disordered" evidence="1">
    <location>
        <begin position="98"/>
        <end position="125"/>
    </location>
</feature>
<feature type="region of interest" description="Disordered" evidence="1">
    <location>
        <begin position="535"/>
        <end position="570"/>
    </location>
</feature>
<evidence type="ECO:0000313" key="3">
    <source>
        <dbReference type="Proteomes" id="UP000028834"/>
    </source>
</evidence>
<evidence type="ECO:0000313" key="2">
    <source>
        <dbReference type="EMBL" id="KFG61339.1"/>
    </source>
</evidence>